<dbReference type="GO" id="GO:0005524">
    <property type="term" value="F:ATP binding"/>
    <property type="evidence" value="ECO:0007669"/>
    <property type="project" value="UniProtKB-UniRule"/>
</dbReference>
<dbReference type="PROSITE" id="PS50011">
    <property type="entry name" value="PROTEIN_KINASE_DOM"/>
    <property type="match status" value="1"/>
</dbReference>
<dbReference type="InterPro" id="IPR011009">
    <property type="entry name" value="Kinase-like_dom_sf"/>
</dbReference>
<dbReference type="AlphaFoldDB" id="G0UQ15"/>
<dbReference type="InterPro" id="IPR000719">
    <property type="entry name" value="Prot_kinase_dom"/>
</dbReference>
<keyword evidence="1" id="KW-0723">Serine/threonine-protein kinase</keyword>
<dbReference type="InterPro" id="IPR008271">
    <property type="entry name" value="Ser/Thr_kinase_AS"/>
</dbReference>
<dbReference type="CDD" id="cd06606">
    <property type="entry name" value="STKc_MAPKKK"/>
    <property type="match status" value="1"/>
</dbReference>
<dbReference type="SMART" id="SM00220">
    <property type="entry name" value="S_TKc"/>
    <property type="match status" value="1"/>
</dbReference>
<protein>
    <recommendedName>
        <fullName evidence="8">Protein kinase domain-containing protein</fullName>
    </recommendedName>
</protein>
<dbReference type="GO" id="GO:0004674">
    <property type="term" value="F:protein serine/threonine kinase activity"/>
    <property type="evidence" value="ECO:0007669"/>
    <property type="project" value="UniProtKB-KW"/>
</dbReference>
<dbReference type="Pfam" id="PF00069">
    <property type="entry name" value="Pkinase"/>
    <property type="match status" value="1"/>
</dbReference>
<evidence type="ECO:0000259" key="8">
    <source>
        <dbReference type="PROSITE" id="PS50011"/>
    </source>
</evidence>
<dbReference type="VEuPathDB" id="TriTrypDB:TcIL3000_7_2900"/>
<keyword evidence="3 6" id="KW-0547">Nucleotide-binding</keyword>
<dbReference type="PROSITE" id="PS00108">
    <property type="entry name" value="PROTEIN_KINASE_ST"/>
    <property type="match status" value="1"/>
</dbReference>
<dbReference type="SUPFAM" id="SSF56112">
    <property type="entry name" value="Protein kinase-like (PK-like)"/>
    <property type="match status" value="1"/>
</dbReference>
<evidence type="ECO:0000256" key="6">
    <source>
        <dbReference type="PROSITE-ProRule" id="PRU10141"/>
    </source>
</evidence>
<organism evidence="9">
    <name type="scientific">Trypanosoma congolense (strain IL3000)</name>
    <dbReference type="NCBI Taxonomy" id="1068625"/>
    <lineage>
        <taxon>Eukaryota</taxon>
        <taxon>Discoba</taxon>
        <taxon>Euglenozoa</taxon>
        <taxon>Kinetoplastea</taxon>
        <taxon>Metakinetoplastina</taxon>
        <taxon>Trypanosomatida</taxon>
        <taxon>Trypanosomatidae</taxon>
        <taxon>Trypanosoma</taxon>
        <taxon>Nannomonas</taxon>
    </lineage>
</organism>
<feature type="domain" description="Protein kinase" evidence="8">
    <location>
        <begin position="238"/>
        <end position="502"/>
    </location>
</feature>
<evidence type="ECO:0000256" key="3">
    <source>
        <dbReference type="ARBA" id="ARBA00022741"/>
    </source>
</evidence>
<feature type="binding site" evidence="6">
    <location>
        <position position="267"/>
    </location>
    <ligand>
        <name>ATP</name>
        <dbReference type="ChEBI" id="CHEBI:30616"/>
    </ligand>
</feature>
<keyword evidence="4" id="KW-0418">Kinase</keyword>
<evidence type="ECO:0000256" key="7">
    <source>
        <dbReference type="SAM" id="MobiDB-lite"/>
    </source>
</evidence>
<evidence type="ECO:0000256" key="5">
    <source>
        <dbReference type="ARBA" id="ARBA00022840"/>
    </source>
</evidence>
<dbReference type="EMBL" id="HE575320">
    <property type="protein sequence ID" value="CCC91476.1"/>
    <property type="molecule type" value="Genomic_DNA"/>
</dbReference>
<keyword evidence="5 6" id="KW-0067">ATP-binding</keyword>
<keyword evidence="2" id="KW-0808">Transferase</keyword>
<evidence type="ECO:0000256" key="4">
    <source>
        <dbReference type="ARBA" id="ARBA00022777"/>
    </source>
</evidence>
<sequence>MSEVQKTSSKAAKVSFERRVIRSSARARRGSFSSSNAEVPNTSVVLQTQKNCVSPHLNTSGRSLGPCLLQVLTSDPSTIQESVTPLLCSKNGSGFTARIPARKVPSTLSSPGIVPPSGFEEGNLVVDIGEGVMPISPCQMPSAAAPQPLRIKPYVPRLVSGDLVPLTPVGQLALFGSSGACTPSSTKEGRRQVLIECDGRSSSDDSRRRGLHSASIFSPTPSALPYSAMGERPMRVCLAHKALIGKGSFGVVFQAMNLDTNQIIAVKEIAFASDTSDEVRKAVRREFNTLRVLDHPHVVKCLGAEWSDTYLRIYLEYVSGGSISSILRTFGPFREKQASIFTRQMLHGLAYLHSRNIIHRDIKGDNLLVDTNGTLKISDFGTAKCLLGQQQHRNTSTSVPAGTVYFMAPEVIIGDPEGFTSDIWSVGCCVIEMLTGSAPFSRMKNQYSAMMRLAEHKGELASSMIPKDRNLSDKTVAFLMRCLQRDQSKRPSAMELLMDPWIQSPPEDSEPSTSGDGLLSVSIVQRDQSNSESVVVSPLTGFNCMSRTPKFGPVTNGTSETASLTESKVLSTMKSSTKSNKALGDSREERLQCEGRVYSGSSGCKEPGNDGGQDEKGSAGGVGFSLLPKI</sequence>
<evidence type="ECO:0000313" key="9">
    <source>
        <dbReference type="EMBL" id="CCC91476.1"/>
    </source>
</evidence>
<dbReference type="PANTHER" id="PTHR11584">
    <property type="entry name" value="SERINE/THREONINE PROTEIN KINASE"/>
    <property type="match status" value="1"/>
</dbReference>
<dbReference type="PROSITE" id="PS00107">
    <property type="entry name" value="PROTEIN_KINASE_ATP"/>
    <property type="match status" value="1"/>
</dbReference>
<proteinExistence type="predicted"/>
<dbReference type="PANTHER" id="PTHR11584:SF369">
    <property type="entry name" value="MITOGEN-ACTIVATED PROTEIN KINASE KINASE KINASE 19-RELATED"/>
    <property type="match status" value="1"/>
</dbReference>
<reference evidence="9" key="1">
    <citation type="journal article" date="2012" name="Proc. Natl. Acad. Sci. U.S.A.">
        <title>Antigenic diversity is generated by distinct evolutionary mechanisms in African trypanosome species.</title>
        <authorList>
            <person name="Jackson A.P."/>
            <person name="Berry A."/>
            <person name="Aslett M."/>
            <person name="Allison H.C."/>
            <person name="Burton P."/>
            <person name="Vavrova-Anderson J."/>
            <person name="Brown R."/>
            <person name="Browne H."/>
            <person name="Corton N."/>
            <person name="Hauser H."/>
            <person name="Gamble J."/>
            <person name="Gilderthorp R."/>
            <person name="Marcello L."/>
            <person name="McQuillan J."/>
            <person name="Otto T.D."/>
            <person name="Quail M.A."/>
            <person name="Sanders M.J."/>
            <person name="van Tonder A."/>
            <person name="Ginger M.L."/>
            <person name="Field M.C."/>
            <person name="Barry J.D."/>
            <person name="Hertz-Fowler C."/>
            <person name="Berriman M."/>
        </authorList>
    </citation>
    <scope>NUCLEOTIDE SEQUENCE</scope>
    <source>
        <strain evidence="9">IL3000</strain>
    </source>
</reference>
<dbReference type="Gene3D" id="1.10.510.10">
    <property type="entry name" value="Transferase(Phosphotransferase) domain 1"/>
    <property type="match status" value="1"/>
</dbReference>
<evidence type="ECO:0000256" key="1">
    <source>
        <dbReference type="ARBA" id="ARBA00022527"/>
    </source>
</evidence>
<gene>
    <name evidence="9" type="ORF">TCIL3000_7_2900</name>
</gene>
<dbReference type="InterPro" id="IPR017441">
    <property type="entry name" value="Protein_kinase_ATP_BS"/>
</dbReference>
<name>G0UQ15_TRYCI</name>
<evidence type="ECO:0000256" key="2">
    <source>
        <dbReference type="ARBA" id="ARBA00022679"/>
    </source>
</evidence>
<accession>G0UQ15</accession>
<feature type="region of interest" description="Disordered" evidence="7">
    <location>
        <begin position="597"/>
        <end position="630"/>
    </location>
</feature>